<dbReference type="EMBL" id="JARKIE010000106">
    <property type="protein sequence ID" value="KAJ7683725.1"/>
    <property type="molecule type" value="Genomic_DNA"/>
</dbReference>
<feature type="non-terminal residue" evidence="1">
    <location>
        <position position="151"/>
    </location>
</feature>
<evidence type="ECO:0000313" key="1">
    <source>
        <dbReference type="EMBL" id="KAJ7683725.1"/>
    </source>
</evidence>
<proteinExistence type="predicted"/>
<feature type="non-terminal residue" evidence="1">
    <location>
        <position position="1"/>
    </location>
</feature>
<reference evidence="1" key="1">
    <citation type="submission" date="2023-03" db="EMBL/GenBank/DDBJ databases">
        <title>Massive genome expansion in bonnet fungi (Mycena s.s.) driven by repeated elements and novel gene families across ecological guilds.</title>
        <authorList>
            <consortium name="Lawrence Berkeley National Laboratory"/>
            <person name="Harder C.B."/>
            <person name="Miyauchi S."/>
            <person name="Viragh M."/>
            <person name="Kuo A."/>
            <person name="Thoen E."/>
            <person name="Andreopoulos B."/>
            <person name="Lu D."/>
            <person name="Skrede I."/>
            <person name="Drula E."/>
            <person name="Henrissat B."/>
            <person name="Morin E."/>
            <person name="Kohler A."/>
            <person name="Barry K."/>
            <person name="LaButti K."/>
            <person name="Morin E."/>
            <person name="Salamov A."/>
            <person name="Lipzen A."/>
            <person name="Mereny Z."/>
            <person name="Hegedus B."/>
            <person name="Baldrian P."/>
            <person name="Stursova M."/>
            <person name="Weitz H."/>
            <person name="Taylor A."/>
            <person name="Grigoriev I.V."/>
            <person name="Nagy L.G."/>
            <person name="Martin F."/>
            <person name="Kauserud H."/>
        </authorList>
    </citation>
    <scope>NUCLEOTIDE SEQUENCE</scope>
    <source>
        <strain evidence="1">CBHHK067</strain>
    </source>
</reference>
<organism evidence="1 2">
    <name type="scientific">Mycena rosella</name>
    <name type="common">Pink bonnet</name>
    <name type="synonym">Agaricus rosellus</name>
    <dbReference type="NCBI Taxonomy" id="1033263"/>
    <lineage>
        <taxon>Eukaryota</taxon>
        <taxon>Fungi</taxon>
        <taxon>Dikarya</taxon>
        <taxon>Basidiomycota</taxon>
        <taxon>Agaricomycotina</taxon>
        <taxon>Agaricomycetes</taxon>
        <taxon>Agaricomycetidae</taxon>
        <taxon>Agaricales</taxon>
        <taxon>Marasmiineae</taxon>
        <taxon>Mycenaceae</taxon>
        <taxon>Mycena</taxon>
    </lineage>
</organism>
<name>A0AAD7D864_MYCRO</name>
<gene>
    <name evidence="1" type="ORF">B0H17DRAFT_862586</name>
</gene>
<sequence>PDPTPPKPAVGSFEYDKQSSKYTMEWTTWAEFQAWLETEQERRGIELHLTVLGNYTDTHDHPLGNVNLPYTQIPKHTRKYIAGLLRQKVAPDHILQLLHRGVYHQDDLFERDQDDQCVASRAEFIELRDIRRIEKQIEAEAVRLHPDDAIS</sequence>
<comment type="caution">
    <text evidence="1">The sequence shown here is derived from an EMBL/GenBank/DDBJ whole genome shotgun (WGS) entry which is preliminary data.</text>
</comment>
<dbReference type="AlphaFoldDB" id="A0AAD7D864"/>
<protein>
    <submittedName>
        <fullName evidence="1">Uncharacterized protein</fullName>
    </submittedName>
</protein>
<keyword evidence="2" id="KW-1185">Reference proteome</keyword>
<dbReference type="Proteomes" id="UP001221757">
    <property type="component" value="Unassembled WGS sequence"/>
</dbReference>
<accession>A0AAD7D864</accession>
<evidence type="ECO:0000313" key="2">
    <source>
        <dbReference type="Proteomes" id="UP001221757"/>
    </source>
</evidence>